<reference evidence="24 25" key="2">
    <citation type="submission" date="2024-10" db="EMBL/GenBank/DDBJ databases">
        <authorList>
            <person name="Ryan C."/>
        </authorList>
    </citation>
    <scope>NUCLEOTIDE SEQUENCE [LARGE SCALE GENOMIC DNA]</scope>
</reference>
<keyword evidence="5" id="KW-1003">Cell membrane</keyword>
<comment type="similarity">
    <text evidence="3">Belongs to the protein kinase superfamily. Ser/Thr protein kinase family.</text>
</comment>
<dbReference type="InterPro" id="IPR001611">
    <property type="entry name" value="Leu-rich_rpt"/>
</dbReference>
<dbReference type="PROSITE" id="PS50011">
    <property type="entry name" value="PROTEIN_KINASE_DOM"/>
    <property type="match status" value="1"/>
</dbReference>
<feature type="domain" description="Protein kinase" evidence="23">
    <location>
        <begin position="429"/>
        <end position="685"/>
    </location>
</feature>
<keyword evidence="15 20" id="KW-0067">ATP-binding</keyword>
<dbReference type="GO" id="GO:0005886">
    <property type="term" value="C:plasma membrane"/>
    <property type="evidence" value="ECO:0007669"/>
    <property type="project" value="UniProtKB-SubCell"/>
</dbReference>
<dbReference type="GO" id="GO:0009742">
    <property type="term" value="P:brassinosteroid mediated signaling pathway"/>
    <property type="evidence" value="ECO:0007669"/>
    <property type="project" value="UniProtKB-KW"/>
</dbReference>
<keyword evidence="14" id="KW-0418">Kinase</keyword>
<dbReference type="AlphaFoldDB" id="A0ABC9AJG1"/>
<evidence type="ECO:0000313" key="24">
    <source>
        <dbReference type="EMBL" id="CAL4979767.1"/>
    </source>
</evidence>
<evidence type="ECO:0000256" key="14">
    <source>
        <dbReference type="ARBA" id="ARBA00022777"/>
    </source>
</evidence>
<feature type="signal peptide" evidence="22">
    <location>
        <begin position="1"/>
        <end position="25"/>
    </location>
</feature>
<evidence type="ECO:0000256" key="5">
    <source>
        <dbReference type="ARBA" id="ARBA00022475"/>
    </source>
</evidence>
<sequence length="697" mass="76729">MAAATIMATLALLAISLTALAAAGASSTSPSPDPRVTPPPSINGSTTDLAALLAFKAQLSDPLGILASSWTTNVSFCRWVGVSCSHHRQRVTALSLPDVPLKGELTTHLGNLSFLSILELTNTSLVGPIPAHLGRLRRLRRLFLDENRFSGAIPPTIGNLTKLELLNLGNNNLSDEIPPQLLQNLRNLLRIALHVNELSGRIPPHLFNNTPSLWFVNLGNNSLSGLIRHVPNDLSGLTQVDTIDLSSNFLLGSIPESFGQIRMLTYLNLSHNTFGNSIPYSIRGLNNLATLDLSSNNLSGTIPQFLANFTYLKTLNLSFNRLEGKVPDGGVFSNITLQSLIGNAALCGAPHLGFSPCLQKSHSNSKHFLKFLLAAVTVAFGSALICILLMIRRKRKNKTEASIHTPGNINARNHTIVTYHELVCATDNFSNDNLLGRGSFGKVFKGRLSTGLVVAIKVLDMNLEEAIRSFDAECRVLRMARHRNLIKVLNTCSNMDFKDLVLQYMPNGSLDMLLHSDGRENLGFLKRLDVMLDVSIAMEYLHHEHYEVILHCDLKPSNVLFDEEMMVHVADFCVAKLLLEYGLLGKASRKSDVFSFRIMLLEVFTGKRPTDPKFVGDLSIRQWVHQAFPAKLVNVLDDKLLLDVPSICDPDRLLLQIFDVGLLCSSDSPEMRILMIDVVVTLKKIKRDCEKSTVATT</sequence>
<keyword evidence="9" id="KW-0808">Transferase</keyword>
<feature type="transmembrane region" description="Helical" evidence="21">
    <location>
        <begin position="368"/>
        <end position="391"/>
    </location>
</feature>
<evidence type="ECO:0000256" key="6">
    <source>
        <dbReference type="ARBA" id="ARBA00022527"/>
    </source>
</evidence>
<evidence type="ECO:0000256" key="11">
    <source>
        <dbReference type="ARBA" id="ARBA00022729"/>
    </source>
</evidence>
<evidence type="ECO:0000256" key="15">
    <source>
        <dbReference type="ARBA" id="ARBA00022840"/>
    </source>
</evidence>
<gene>
    <name evidence="24" type="ORF">URODEC1_LOCUS55383</name>
</gene>
<evidence type="ECO:0000256" key="17">
    <source>
        <dbReference type="ARBA" id="ARBA00023136"/>
    </source>
</evidence>
<keyword evidence="6" id="KW-0723">Serine/threonine-protein kinase</keyword>
<evidence type="ECO:0000313" key="25">
    <source>
        <dbReference type="Proteomes" id="UP001497457"/>
    </source>
</evidence>
<dbReference type="InterPro" id="IPR050647">
    <property type="entry name" value="Plant_LRR-RLKs"/>
</dbReference>
<dbReference type="Gene3D" id="3.30.200.20">
    <property type="entry name" value="Phosphorylase Kinase, domain 1"/>
    <property type="match status" value="1"/>
</dbReference>
<dbReference type="InterPro" id="IPR003591">
    <property type="entry name" value="Leu-rich_rpt_typical-subtyp"/>
</dbReference>
<dbReference type="Gene3D" id="3.80.10.10">
    <property type="entry name" value="Ribonuclease Inhibitor"/>
    <property type="match status" value="2"/>
</dbReference>
<dbReference type="Proteomes" id="UP001497457">
    <property type="component" value="Chromosome 21rd"/>
</dbReference>
<keyword evidence="8" id="KW-1070">Brassinosteroid signaling pathway</keyword>
<dbReference type="SMART" id="SM00369">
    <property type="entry name" value="LRR_TYP"/>
    <property type="match status" value="4"/>
</dbReference>
<evidence type="ECO:0000256" key="20">
    <source>
        <dbReference type="PROSITE-ProRule" id="PRU10141"/>
    </source>
</evidence>
<dbReference type="Pfam" id="PF07714">
    <property type="entry name" value="PK_Tyr_Ser-Thr"/>
    <property type="match status" value="1"/>
</dbReference>
<evidence type="ECO:0000256" key="8">
    <source>
        <dbReference type="ARBA" id="ARBA00022626"/>
    </source>
</evidence>
<dbReference type="FunFam" id="3.30.200.20:FF:000661">
    <property type="entry name" value="Serine-threonine protein kinase plant-type"/>
    <property type="match status" value="1"/>
</dbReference>
<protein>
    <recommendedName>
        <fullName evidence="23">Protein kinase domain-containing protein</fullName>
    </recommendedName>
</protein>
<name>A0ABC9AJG1_9POAL</name>
<comment type="similarity">
    <text evidence="4">Belongs to the RLP family.</text>
</comment>
<evidence type="ECO:0000256" key="16">
    <source>
        <dbReference type="ARBA" id="ARBA00022989"/>
    </source>
</evidence>
<dbReference type="PROSITE" id="PS00108">
    <property type="entry name" value="PROTEIN_KINASE_ST"/>
    <property type="match status" value="1"/>
</dbReference>
<dbReference type="Pfam" id="PF00560">
    <property type="entry name" value="LRR_1"/>
    <property type="match status" value="6"/>
</dbReference>
<dbReference type="InterPro" id="IPR001245">
    <property type="entry name" value="Ser-Thr/Tyr_kinase_cat_dom"/>
</dbReference>
<evidence type="ECO:0000259" key="23">
    <source>
        <dbReference type="PROSITE" id="PS50011"/>
    </source>
</evidence>
<evidence type="ECO:0000256" key="1">
    <source>
        <dbReference type="ARBA" id="ARBA00004162"/>
    </source>
</evidence>
<dbReference type="InterPro" id="IPR000719">
    <property type="entry name" value="Prot_kinase_dom"/>
</dbReference>
<keyword evidence="16 21" id="KW-1133">Transmembrane helix</keyword>
<dbReference type="PANTHER" id="PTHR48056">
    <property type="entry name" value="LRR RECEPTOR-LIKE SERINE/THREONINE-PROTEIN KINASE-RELATED"/>
    <property type="match status" value="1"/>
</dbReference>
<dbReference type="EMBL" id="OZ075131">
    <property type="protein sequence ID" value="CAL4979767.1"/>
    <property type="molecule type" value="Genomic_DNA"/>
</dbReference>
<dbReference type="GO" id="GO:0004674">
    <property type="term" value="F:protein serine/threonine kinase activity"/>
    <property type="evidence" value="ECO:0007669"/>
    <property type="project" value="UniProtKB-KW"/>
</dbReference>
<dbReference type="SMART" id="SM00220">
    <property type="entry name" value="S_TKc"/>
    <property type="match status" value="1"/>
</dbReference>
<dbReference type="InterPro" id="IPR032675">
    <property type="entry name" value="LRR_dom_sf"/>
</dbReference>
<dbReference type="SUPFAM" id="SSF56112">
    <property type="entry name" value="Protein kinase-like (PK-like)"/>
    <property type="match status" value="1"/>
</dbReference>
<keyword evidence="19" id="KW-0325">Glycoprotein</keyword>
<evidence type="ECO:0000256" key="21">
    <source>
        <dbReference type="SAM" id="Phobius"/>
    </source>
</evidence>
<evidence type="ECO:0000256" key="10">
    <source>
        <dbReference type="ARBA" id="ARBA00022692"/>
    </source>
</evidence>
<dbReference type="Gene3D" id="1.10.510.10">
    <property type="entry name" value="Transferase(Phosphotransferase) domain 1"/>
    <property type="match status" value="1"/>
</dbReference>
<keyword evidence="17 21" id="KW-0472">Membrane</keyword>
<keyword evidence="10 21" id="KW-0812">Transmembrane</keyword>
<keyword evidence="25" id="KW-1185">Reference proteome</keyword>
<dbReference type="GO" id="GO:0005524">
    <property type="term" value="F:ATP binding"/>
    <property type="evidence" value="ECO:0007669"/>
    <property type="project" value="UniProtKB-UniRule"/>
</dbReference>
<dbReference type="InterPro" id="IPR013210">
    <property type="entry name" value="LRR_N_plant-typ"/>
</dbReference>
<dbReference type="FunFam" id="3.80.10.10:FF:000101">
    <property type="entry name" value="LRR receptor-like serine/threonine-protein kinase ERECTA"/>
    <property type="match status" value="1"/>
</dbReference>
<evidence type="ECO:0000256" key="7">
    <source>
        <dbReference type="ARBA" id="ARBA00022614"/>
    </source>
</evidence>
<keyword evidence="12" id="KW-0677">Repeat</keyword>
<evidence type="ECO:0000256" key="4">
    <source>
        <dbReference type="ARBA" id="ARBA00009592"/>
    </source>
</evidence>
<keyword evidence="11 22" id="KW-0732">Signal</keyword>
<evidence type="ECO:0000256" key="3">
    <source>
        <dbReference type="ARBA" id="ARBA00008684"/>
    </source>
</evidence>
<evidence type="ECO:0000256" key="19">
    <source>
        <dbReference type="ARBA" id="ARBA00023180"/>
    </source>
</evidence>
<dbReference type="SUPFAM" id="SSF52058">
    <property type="entry name" value="L domain-like"/>
    <property type="match status" value="1"/>
</dbReference>
<keyword evidence="13 20" id="KW-0547">Nucleotide-binding</keyword>
<organism evidence="24 25">
    <name type="scientific">Urochloa decumbens</name>
    <dbReference type="NCBI Taxonomy" id="240449"/>
    <lineage>
        <taxon>Eukaryota</taxon>
        <taxon>Viridiplantae</taxon>
        <taxon>Streptophyta</taxon>
        <taxon>Embryophyta</taxon>
        <taxon>Tracheophyta</taxon>
        <taxon>Spermatophyta</taxon>
        <taxon>Magnoliopsida</taxon>
        <taxon>Liliopsida</taxon>
        <taxon>Poales</taxon>
        <taxon>Poaceae</taxon>
        <taxon>PACMAD clade</taxon>
        <taxon>Panicoideae</taxon>
        <taxon>Panicodae</taxon>
        <taxon>Paniceae</taxon>
        <taxon>Melinidinae</taxon>
        <taxon>Urochloa</taxon>
    </lineage>
</organism>
<feature type="chain" id="PRO_5044838246" description="Protein kinase domain-containing protein" evidence="22">
    <location>
        <begin position="26"/>
        <end position="697"/>
    </location>
</feature>
<dbReference type="PANTHER" id="PTHR48056:SF73">
    <property type="entry name" value="LRR RECEPTOR-LIKE SERINE_THREONINE-PROTEIN KINASE EFR"/>
    <property type="match status" value="1"/>
</dbReference>
<comment type="subcellular location">
    <subcellularLocation>
        <location evidence="1">Cell membrane</location>
        <topology evidence="1">Single-pass membrane protein</topology>
    </subcellularLocation>
    <subcellularLocation>
        <location evidence="2">Membrane</location>
        <topology evidence="2">Single-pass type I membrane protein</topology>
    </subcellularLocation>
</comment>
<keyword evidence="18" id="KW-0675">Receptor</keyword>
<evidence type="ECO:0000256" key="9">
    <source>
        <dbReference type="ARBA" id="ARBA00022679"/>
    </source>
</evidence>
<keyword evidence="7" id="KW-0433">Leucine-rich repeat</keyword>
<feature type="binding site" evidence="20">
    <location>
        <position position="457"/>
    </location>
    <ligand>
        <name>ATP</name>
        <dbReference type="ChEBI" id="CHEBI:30616"/>
    </ligand>
</feature>
<evidence type="ECO:0000256" key="12">
    <source>
        <dbReference type="ARBA" id="ARBA00022737"/>
    </source>
</evidence>
<dbReference type="PROSITE" id="PS00107">
    <property type="entry name" value="PROTEIN_KINASE_ATP"/>
    <property type="match status" value="1"/>
</dbReference>
<dbReference type="InterPro" id="IPR011009">
    <property type="entry name" value="Kinase-like_dom_sf"/>
</dbReference>
<dbReference type="InterPro" id="IPR017441">
    <property type="entry name" value="Protein_kinase_ATP_BS"/>
</dbReference>
<evidence type="ECO:0000256" key="2">
    <source>
        <dbReference type="ARBA" id="ARBA00004479"/>
    </source>
</evidence>
<proteinExistence type="inferred from homology"/>
<evidence type="ECO:0000256" key="13">
    <source>
        <dbReference type="ARBA" id="ARBA00022741"/>
    </source>
</evidence>
<evidence type="ECO:0000256" key="22">
    <source>
        <dbReference type="SAM" id="SignalP"/>
    </source>
</evidence>
<accession>A0ABC9AJG1</accession>
<reference evidence="25" key="1">
    <citation type="submission" date="2024-06" db="EMBL/GenBank/DDBJ databases">
        <authorList>
            <person name="Ryan C."/>
        </authorList>
    </citation>
    <scope>NUCLEOTIDE SEQUENCE [LARGE SCALE GENOMIC DNA]</scope>
</reference>
<dbReference type="InterPro" id="IPR008271">
    <property type="entry name" value="Ser/Thr_kinase_AS"/>
</dbReference>
<dbReference type="FunFam" id="3.80.10.10:FF:000111">
    <property type="entry name" value="LRR receptor-like serine/threonine-protein kinase ERECTA"/>
    <property type="match status" value="1"/>
</dbReference>
<evidence type="ECO:0000256" key="18">
    <source>
        <dbReference type="ARBA" id="ARBA00023170"/>
    </source>
</evidence>
<dbReference type="Pfam" id="PF08263">
    <property type="entry name" value="LRRNT_2"/>
    <property type="match status" value="1"/>
</dbReference>